<sequence length="67" mass="7784">MKQKQQCDECEVELEQTYLQDAQNRRISLVTDESKGGILGLLGEKEKLTPVSYVCPECRRIEFYVED</sequence>
<reference evidence="2" key="3">
    <citation type="submission" date="2024-09" db="EMBL/GenBank/DDBJ databases">
        <authorList>
            <person name="Sun Q."/>
        </authorList>
    </citation>
    <scope>NUCLEOTIDE SEQUENCE</scope>
    <source>
        <strain evidence="2">NBRC 107106</strain>
    </source>
</reference>
<evidence type="ECO:0000313" key="2">
    <source>
        <dbReference type="EMBL" id="MFC7192465.1"/>
    </source>
</evidence>
<comment type="caution">
    <text evidence="2">The sequence shown here is derived from an EMBL/GenBank/DDBJ whole genome shotgun (WGS) entry which is preliminary data.</text>
</comment>
<proteinExistence type="predicted"/>
<reference evidence="2" key="1">
    <citation type="journal article" date="2014" name="Int. J. Syst. Evol. Microbiol.">
        <title>Complete genome sequence of Corynebacterium casei LMG S-19264T (=DSM 44701T), isolated from a smear-ripened cheese.</title>
        <authorList>
            <consortium name="US DOE Joint Genome Institute (JGI-PGF)"/>
            <person name="Walter F."/>
            <person name="Albersmeier A."/>
            <person name="Kalinowski J."/>
            <person name="Ruckert C."/>
        </authorList>
    </citation>
    <scope>NUCLEOTIDE SEQUENCE [LARGE SCALE GENOMIC DNA]</scope>
    <source>
        <strain evidence="2">NBRC 107106</strain>
    </source>
</reference>
<dbReference type="EMBL" id="JBHTAX010000004">
    <property type="protein sequence ID" value="MFC7192049.1"/>
    <property type="molecule type" value="Genomic_DNA"/>
</dbReference>
<protein>
    <recommendedName>
        <fullName evidence="4">Nucleic acid-binding protein</fullName>
    </recommendedName>
</protein>
<dbReference type="EMBL" id="JBHTAX010000004">
    <property type="protein sequence ID" value="MFC7192465.1"/>
    <property type="molecule type" value="Genomic_DNA"/>
</dbReference>
<organism evidence="2 3">
    <name type="scientific">Halocatena marina</name>
    <dbReference type="NCBI Taxonomy" id="2934937"/>
    <lineage>
        <taxon>Archaea</taxon>
        <taxon>Methanobacteriati</taxon>
        <taxon>Methanobacteriota</taxon>
        <taxon>Stenosarchaea group</taxon>
        <taxon>Halobacteria</taxon>
        <taxon>Halobacteriales</taxon>
        <taxon>Natronomonadaceae</taxon>
        <taxon>Halocatena</taxon>
    </lineage>
</organism>
<dbReference type="GeneID" id="76202145"/>
<evidence type="ECO:0000313" key="3">
    <source>
        <dbReference type="Proteomes" id="UP001596417"/>
    </source>
</evidence>
<evidence type="ECO:0000313" key="1">
    <source>
        <dbReference type="EMBL" id="MFC7192049.1"/>
    </source>
</evidence>
<name>A0ABD5YZG6_9EURY</name>
<dbReference type="RefSeq" id="WP_248910068.1">
    <property type="nucleotide sequence ID" value="NZ_CP109980.1"/>
</dbReference>
<dbReference type="Proteomes" id="UP001596417">
    <property type="component" value="Unassembled WGS sequence"/>
</dbReference>
<gene>
    <name evidence="1" type="ORF">ACFQL7_21085</name>
    <name evidence="2" type="ORF">ACFQL7_23385</name>
</gene>
<evidence type="ECO:0008006" key="4">
    <source>
        <dbReference type="Google" id="ProtNLM"/>
    </source>
</evidence>
<reference evidence="3" key="2">
    <citation type="journal article" date="2019" name="Int. J. Syst. Evol. Microbiol.">
        <title>The Global Catalogue of Microorganisms (GCM) 10K type strain sequencing project: providing services to taxonomists for standard genome sequencing and annotation.</title>
        <authorList>
            <consortium name="The Broad Institute Genomics Platform"/>
            <consortium name="The Broad Institute Genome Sequencing Center for Infectious Disease"/>
            <person name="Wu L."/>
            <person name="Ma J."/>
        </authorList>
    </citation>
    <scope>NUCLEOTIDE SEQUENCE [LARGE SCALE GENOMIC DNA]</scope>
    <source>
        <strain evidence="3">RDMS1</strain>
    </source>
</reference>
<accession>A0ABD5YZG6</accession>
<keyword evidence="3" id="KW-1185">Reference proteome</keyword>
<dbReference type="AlphaFoldDB" id="A0ABD5YZG6"/>